<dbReference type="InterPro" id="IPR012337">
    <property type="entry name" value="RNaseH-like_sf"/>
</dbReference>
<gene>
    <name evidence="1" type="ORF">EPI10_023412</name>
</gene>
<name>A0A5B6VVC0_9ROSI</name>
<organism evidence="1 2">
    <name type="scientific">Gossypium australe</name>
    <dbReference type="NCBI Taxonomy" id="47621"/>
    <lineage>
        <taxon>Eukaryota</taxon>
        <taxon>Viridiplantae</taxon>
        <taxon>Streptophyta</taxon>
        <taxon>Embryophyta</taxon>
        <taxon>Tracheophyta</taxon>
        <taxon>Spermatophyta</taxon>
        <taxon>Magnoliopsida</taxon>
        <taxon>eudicotyledons</taxon>
        <taxon>Gunneridae</taxon>
        <taxon>Pentapetalae</taxon>
        <taxon>rosids</taxon>
        <taxon>malvids</taxon>
        <taxon>Malvales</taxon>
        <taxon>Malvaceae</taxon>
        <taxon>Malvoideae</taxon>
        <taxon>Gossypium</taxon>
    </lineage>
</organism>
<comment type="caution">
    <text evidence="1">The sequence shown here is derived from an EMBL/GenBank/DDBJ whole genome shotgun (WGS) entry which is preliminary data.</text>
</comment>
<dbReference type="AlphaFoldDB" id="A0A5B6VVC0"/>
<dbReference type="SUPFAM" id="SSF53098">
    <property type="entry name" value="Ribonuclease H-like"/>
    <property type="match status" value="1"/>
</dbReference>
<sequence length="106" mass="12731">MAIDLLESNDHILTKSFPKSTWRATYKLHFVHTNIFRPQRTSSLASSRYYKWLEYSRSSRRLWKIKVVTKFKYWGSDSGKEYTLENFNAFCEEIDIEHQLIAPYTL</sequence>
<dbReference type="Gene3D" id="3.30.420.10">
    <property type="entry name" value="Ribonuclease H-like superfamily/Ribonuclease H"/>
    <property type="match status" value="1"/>
</dbReference>
<accession>A0A5B6VVC0</accession>
<reference evidence="2" key="1">
    <citation type="journal article" date="2019" name="Plant Biotechnol. J.">
        <title>Genome sequencing of the Australian wild diploid species Gossypium australe highlights disease resistance and delayed gland morphogenesis.</title>
        <authorList>
            <person name="Cai Y."/>
            <person name="Cai X."/>
            <person name="Wang Q."/>
            <person name="Wang P."/>
            <person name="Zhang Y."/>
            <person name="Cai C."/>
            <person name="Xu Y."/>
            <person name="Wang K."/>
            <person name="Zhou Z."/>
            <person name="Wang C."/>
            <person name="Geng S."/>
            <person name="Li B."/>
            <person name="Dong Q."/>
            <person name="Hou Y."/>
            <person name="Wang H."/>
            <person name="Ai P."/>
            <person name="Liu Z."/>
            <person name="Yi F."/>
            <person name="Sun M."/>
            <person name="An G."/>
            <person name="Cheng J."/>
            <person name="Zhang Y."/>
            <person name="Shi Q."/>
            <person name="Xie Y."/>
            <person name="Shi X."/>
            <person name="Chang Y."/>
            <person name="Huang F."/>
            <person name="Chen Y."/>
            <person name="Hong S."/>
            <person name="Mi L."/>
            <person name="Sun Q."/>
            <person name="Zhang L."/>
            <person name="Zhou B."/>
            <person name="Peng R."/>
            <person name="Zhang X."/>
            <person name="Liu F."/>
        </authorList>
    </citation>
    <scope>NUCLEOTIDE SEQUENCE [LARGE SCALE GENOMIC DNA]</scope>
    <source>
        <strain evidence="2">cv. PA1801</strain>
    </source>
</reference>
<evidence type="ECO:0000313" key="1">
    <source>
        <dbReference type="EMBL" id="KAA3472998.1"/>
    </source>
</evidence>
<keyword evidence="2" id="KW-1185">Reference proteome</keyword>
<evidence type="ECO:0000313" key="2">
    <source>
        <dbReference type="Proteomes" id="UP000325315"/>
    </source>
</evidence>
<protein>
    <submittedName>
        <fullName evidence="1">Retrovirus-related Pol polyprotein from transposon TNT 1-94</fullName>
    </submittedName>
</protein>
<dbReference type="InterPro" id="IPR036397">
    <property type="entry name" value="RNaseH_sf"/>
</dbReference>
<dbReference type="EMBL" id="SMMG02000005">
    <property type="protein sequence ID" value="KAA3472998.1"/>
    <property type="molecule type" value="Genomic_DNA"/>
</dbReference>
<proteinExistence type="predicted"/>
<dbReference type="GO" id="GO:0003676">
    <property type="term" value="F:nucleic acid binding"/>
    <property type="evidence" value="ECO:0007669"/>
    <property type="project" value="InterPro"/>
</dbReference>
<dbReference type="Proteomes" id="UP000325315">
    <property type="component" value="Unassembled WGS sequence"/>
</dbReference>